<keyword evidence="2" id="KW-1185">Reference proteome</keyword>
<evidence type="ECO:0000313" key="2">
    <source>
        <dbReference type="Proteomes" id="UP001142055"/>
    </source>
</evidence>
<evidence type="ECO:0000313" key="1">
    <source>
        <dbReference type="EMBL" id="KAJ6219895.1"/>
    </source>
</evidence>
<gene>
    <name evidence="1" type="ORF">RDWZM_005707</name>
</gene>
<dbReference type="EMBL" id="JAPWDV010000002">
    <property type="protein sequence ID" value="KAJ6219895.1"/>
    <property type="molecule type" value="Genomic_DNA"/>
</dbReference>
<accession>A0A9Q0RMV7</accession>
<name>A0A9Q0RMV7_BLOTA</name>
<sequence length="105" mass="12310">MVKKGNQWINVKANAYGKNKEISKRQDCSTCTHIFVLIDRVSWCRRRNNLHFTTSRILISNSLYSFSIDLVKMYNKINKTKLQKNQIVYFVCGKLARQINDSTGY</sequence>
<proteinExistence type="predicted"/>
<dbReference type="Proteomes" id="UP001142055">
    <property type="component" value="Chromosome 2"/>
</dbReference>
<reference evidence="1" key="1">
    <citation type="submission" date="2022-12" db="EMBL/GenBank/DDBJ databases">
        <title>Genome assemblies of Blomia tropicalis.</title>
        <authorList>
            <person name="Cui Y."/>
        </authorList>
    </citation>
    <scope>NUCLEOTIDE SEQUENCE</scope>
    <source>
        <tissue evidence="1">Adult mites</tissue>
    </source>
</reference>
<organism evidence="1 2">
    <name type="scientific">Blomia tropicalis</name>
    <name type="common">Mite</name>
    <dbReference type="NCBI Taxonomy" id="40697"/>
    <lineage>
        <taxon>Eukaryota</taxon>
        <taxon>Metazoa</taxon>
        <taxon>Ecdysozoa</taxon>
        <taxon>Arthropoda</taxon>
        <taxon>Chelicerata</taxon>
        <taxon>Arachnida</taxon>
        <taxon>Acari</taxon>
        <taxon>Acariformes</taxon>
        <taxon>Sarcoptiformes</taxon>
        <taxon>Astigmata</taxon>
        <taxon>Glycyphagoidea</taxon>
        <taxon>Echimyopodidae</taxon>
        <taxon>Blomia</taxon>
    </lineage>
</organism>
<comment type="caution">
    <text evidence="1">The sequence shown here is derived from an EMBL/GenBank/DDBJ whole genome shotgun (WGS) entry which is preliminary data.</text>
</comment>
<dbReference type="AlphaFoldDB" id="A0A9Q0RMV7"/>
<protein>
    <submittedName>
        <fullName evidence="1">Uncharacterized protein</fullName>
    </submittedName>
</protein>